<proteinExistence type="predicted"/>
<evidence type="ECO:0000313" key="3">
    <source>
        <dbReference type="Proteomes" id="UP000669179"/>
    </source>
</evidence>
<comment type="caution">
    <text evidence="2">The sequence shown here is derived from an EMBL/GenBank/DDBJ whole genome shotgun (WGS) entry which is preliminary data.</text>
</comment>
<accession>A0A939PM44</accession>
<dbReference type="InterPro" id="IPR018547">
    <property type="entry name" value="AbiEi_C"/>
</dbReference>
<evidence type="ECO:0000313" key="2">
    <source>
        <dbReference type="EMBL" id="MBO2451066.1"/>
    </source>
</evidence>
<dbReference type="AlphaFoldDB" id="A0A939PM44"/>
<sequence>MSLNTRAAHLIERHPQAVIGHRSAAWLWGLDVLPPGSLQSDWRIELLVPPGTALYDPTCDVVETDLPEHHTTQRAGIPVTSLSRTALDCARWLPRREAIAALDQFVRQGVNPADLAAMAAPLARYKRSKRLHQALDLTDPGAESPNESRARVTIIDAGFPRPRTQIPVMGPHGDWVYIDMGYEDLRVGLEYDGEKHHSSTAARAHDEHRRRWLASHMNWQVIPVARDFLTYPTPYLEALLAAMLEHGWDPPSETIDDIATRLFRLQNPIRVA</sequence>
<name>A0A939PM44_9ACTN</name>
<feature type="domain" description="AbiEi antitoxin C-terminal" evidence="1">
    <location>
        <begin position="17"/>
        <end position="136"/>
    </location>
</feature>
<dbReference type="Gene3D" id="3.40.960.10">
    <property type="entry name" value="VSR Endonuclease"/>
    <property type="match status" value="1"/>
</dbReference>
<dbReference type="EMBL" id="JAGEOJ010000012">
    <property type="protein sequence ID" value="MBO2451066.1"/>
    <property type="molecule type" value="Genomic_DNA"/>
</dbReference>
<dbReference type="RefSeq" id="WP_208258970.1">
    <property type="nucleotide sequence ID" value="NZ_JAGEOJ010000012.1"/>
</dbReference>
<evidence type="ECO:0000259" key="1">
    <source>
        <dbReference type="Pfam" id="PF09407"/>
    </source>
</evidence>
<protein>
    <recommendedName>
        <fullName evidence="1">AbiEi antitoxin C-terminal domain-containing protein</fullName>
    </recommendedName>
</protein>
<dbReference type="Pfam" id="PF09407">
    <property type="entry name" value="AbiEi_1"/>
    <property type="match status" value="1"/>
</dbReference>
<reference evidence="2" key="1">
    <citation type="submission" date="2021-03" db="EMBL/GenBank/DDBJ databases">
        <authorList>
            <person name="Kanchanasin P."/>
            <person name="Saeng-In P."/>
            <person name="Phongsopitanun W."/>
            <person name="Yuki M."/>
            <person name="Kudo T."/>
            <person name="Ohkuma M."/>
            <person name="Tanasupawat S."/>
        </authorList>
    </citation>
    <scope>NUCLEOTIDE SEQUENCE</scope>
    <source>
        <strain evidence="2">GKU 128</strain>
    </source>
</reference>
<organism evidence="2 3">
    <name type="scientific">Actinomadura barringtoniae</name>
    <dbReference type="NCBI Taxonomy" id="1427535"/>
    <lineage>
        <taxon>Bacteria</taxon>
        <taxon>Bacillati</taxon>
        <taxon>Actinomycetota</taxon>
        <taxon>Actinomycetes</taxon>
        <taxon>Streptosporangiales</taxon>
        <taxon>Thermomonosporaceae</taxon>
        <taxon>Actinomadura</taxon>
    </lineage>
</organism>
<gene>
    <name evidence="2" type="ORF">J4573_28480</name>
</gene>
<dbReference type="Proteomes" id="UP000669179">
    <property type="component" value="Unassembled WGS sequence"/>
</dbReference>
<keyword evidence="3" id="KW-1185">Reference proteome</keyword>